<organism evidence="1 2">
    <name type="scientific">Serendipita vermifera MAFF 305830</name>
    <dbReference type="NCBI Taxonomy" id="933852"/>
    <lineage>
        <taxon>Eukaryota</taxon>
        <taxon>Fungi</taxon>
        <taxon>Dikarya</taxon>
        <taxon>Basidiomycota</taxon>
        <taxon>Agaricomycotina</taxon>
        <taxon>Agaricomycetes</taxon>
        <taxon>Sebacinales</taxon>
        <taxon>Serendipitaceae</taxon>
        <taxon>Serendipita</taxon>
    </lineage>
</organism>
<accession>A0A0C2WVD3</accession>
<evidence type="ECO:0000313" key="1">
    <source>
        <dbReference type="EMBL" id="KIM30098.1"/>
    </source>
</evidence>
<evidence type="ECO:0000313" key="2">
    <source>
        <dbReference type="Proteomes" id="UP000054097"/>
    </source>
</evidence>
<keyword evidence="2" id="KW-1185">Reference proteome</keyword>
<reference evidence="1 2" key="1">
    <citation type="submission" date="2014-04" db="EMBL/GenBank/DDBJ databases">
        <authorList>
            <consortium name="DOE Joint Genome Institute"/>
            <person name="Kuo A."/>
            <person name="Zuccaro A."/>
            <person name="Kohler A."/>
            <person name="Nagy L.G."/>
            <person name="Floudas D."/>
            <person name="Copeland A."/>
            <person name="Barry K.W."/>
            <person name="Cichocki N."/>
            <person name="Veneault-Fourrey C."/>
            <person name="LaButti K."/>
            <person name="Lindquist E.A."/>
            <person name="Lipzen A."/>
            <person name="Lundell T."/>
            <person name="Morin E."/>
            <person name="Murat C."/>
            <person name="Sun H."/>
            <person name="Tunlid A."/>
            <person name="Henrissat B."/>
            <person name="Grigoriev I.V."/>
            <person name="Hibbett D.S."/>
            <person name="Martin F."/>
            <person name="Nordberg H.P."/>
            <person name="Cantor M.N."/>
            <person name="Hua S.X."/>
        </authorList>
    </citation>
    <scope>NUCLEOTIDE SEQUENCE [LARGE SCALE GENOMIC DNA]</scope>
    <source>
        <strain evidence="1 2">MAFF 305830</strain>
    </source>
</reference>
<dbReference type="Proteomes" id="UP000054097">
    <property type="component" value="Unassembled WGS sequence"/>
</dbReference>
<dbReference type="EMBL" id="KN824286">
    <property type="protein sequence ID" value="KIM30098.1"/>
    <property type="molecule type" value="Genomic_DNA"/>
</dbReference>
<reference evidence="2" key="2">
    <citation type="submission" date="2015-01" db="EMBL/GenBank/DDBJ databases">
        <title>Evolutionary Origins and Diversification of the Mycorrhizal Mutualists.</title>
        <authorList>
            <consortium name="DOE Joint Genome Institute"/>
            <consortium name="Mycorrhizal Genomics Consortium"/>
            <person name="Kohler A."/>
            <person name="Kuo A."/>
            <person name="Nagy L.G."/>
            <person name="Floudas D."/>
            <person name="Copeland A."/>
            <person name="Barry K.W."/>
            <person name="Cichocki N."/>
            <person name="Veneault-Fourrey C."/>
            <person name="LaButti K."/>
            <person name="Lindquist E.A."/>
            <person name="Lipzen A."/>
            <person name="Lundell T."/>
            <person name="Morin E."/>
            <person name="Murat C."/>
            <person name="Riley R."/>
            <person name="Ohm R."/>
            <person name="Sun H."/>
            <person name="Tunlid A."/>
            <person name="Henrissat B."/>
            <person name="Grigoriev I.V."/>
            <person name="Hibbett D.S."/>
            <person name="Martin F."/>
        </authorList>
    </citation>
    <scope>NUCLEOTIDE SEQUENCE [LARGE SCALE GENOMIC DNA]</scope>
    <source>
        <strain evidence="2">MAFF 305830</strain>
    </source>
</reference>
<proteinExistence type="predicted"/>
<evidence type="ECO:0008006" key="3">
    <source>
        <dbReference type="Google" id="ProtNLM"/>
    </source>
</evidence>
<dbReference type="OrthoDB" id="2754773at2759"/>
<dbReference type="HOGENOM" id="CLU_015287_2_0_1"/>
<protein>
    <recommendedName>
        <fullName evidence="3">F-box domain-containing protein</fullName>
    </recommendedName>
</protein>
<gene>
    <name evidence="1" type="ORF">M408DRAFT_22507</name>
</gene>
<dbReference type="Gene3D" id="3.80.10.10">
    <property type="entry name" value="Ribonuclease Inhibitor"/>
    <property type="match status" value="1"/>
</dbReference>
<name>A0A0C2WVD3_SERVB</name>
<sequence>MDIGLNFENDDRVLDPIERLPPEVVVQCVQETLSAGDCSSRLLELTSVSKKWQALLFSTSILWTEVHIDWTYHDLLARTALFVHLSWARPIQLIVWDHPAAKWDVVGKLLVPSRICALTVRSVYADSYEPTAHKTIRYINTFANIYNSLNALPALKSLAFDRPLELEAPQLKQLTLPPGAFILSKVQLIDLSTGFDGETCPMVTNLVLFEDLNPCLVALSSFSSLQTLSMPSVGIPFQMEPLDLPQANRFLRLVDLTHSRPYSTNIDHLIRSCVPTLVRLSLQVTPSDTDEVINLLSLVINLEELSLQILSTPDSMIAKFVACRVQIPSLRSLKLEIYGFQESMVLDGSHPQLRIFAALANLYPNVTSLSISGISFRISYVLLYIQTLSRLDSLLCQDVFDTLPYTRDVTLPTLTMLSVDNPDILRHMKTPNLLRLELSGVTSSSQLEGLDLRCLVKLLIRPSGNTVLTYYLDPEEYPALAELFIDFGWAPRDWVQTSLLLLTTIVIASNRSPSSHGDIFCVSLLYNPELLPSLQQVFLSDFVEWDLLFLMLKRRNFGLKDVQKIQSFTVPFIPFEFRRHLALLLNGQQSQEDFEYDASLESTRSLVCDPEV</sequence>
<dbReference type="InterPro" id="IPR032675">
    <property type="entry name" value="LRR_dom_sf"/>
</dbReference>
<dbReference type="AlphaFoldDB" id="A0A0C2WVD3"/>